<dbReference type="SMART" id="SM00984">
    <property type="entry name" value="UDPG_MGDP_dh_C"/>
    <property type="match status" value="1"/>
</dbReference>
<dbReference type="InterPro" id="IPR001732">
    <property type="entry name" value="UDP-Glc/GDP-Man_DH_N"/>
</dbReference>
<dbReference type="PANTHER" id="PTHR43491:SF1">
    <property type="entry name" value="UDP-N-ACETYL-D-MANNOSAMINE DEHYDROGENASE"/>
    <property type="match status" value="1"/>
</dbReference>
<dbReference type="AlphaFoldDB" id="A0A6F8YSJ5"/>
<keyword evidence="2" id="KW-0520">NAD</keyword>
<dbReference type="InterPro" id="IPR014027">
    <property type="entry name" value="UDP-Glc/GDP-Man_DH_C"/>
</dbReference>
<dbReference type="GO" id="GO:0016616">
    <property type="term" value="F:oxidoreductase activity, acting on the CH-OH group of donors, NAD or NADP as acceptor"/>
    <property type="evidence" value="ECO:0007669"/>
    <property type="project" value="InterPro"/>
</dbReference>
<gene>
    <name evidence="5" type="ORF">Psuf_064300</name>
</gene>
<proteinExistence type="inferred from homology"/>
<evidence type="ECO:0000256" key="3">
    <source>
        <dbReference type="PIRNR" id="PIRNR000124"/>
    </source>
</evidence>
<dbReference type="InterPro" id="IPR014026">
    <property type="entry name" value="UDP-Glc/GDP-Man_DH_dimer"/>
</dbReference>
<reference evidence="5 6" key="2">
    <citation type="submission" date="2020-03" db="EMBL/GenBank/DDBJ databases">
        <authorList>
            <person name="Ichikawa N."/>
            <person name="Kimura A."/>
            <person name="Kitahashi Y."/>
            <person name="Uohara A."/>
        </authorList>
    </citation>
    <scope>NUCLEOTIDE SEQUENCE [LARGE SCALE GENOMIC DNA]</scope>
    <source>
        <strain evidence="5 6">NBRC 105367</strain>
    </source>
</reference>
<dbReference type="GO" id="GO:0000271">
    <property type="term" value="P:polysaccharide biosynthetic process"/>
    <property type="evidence" value="ECO:0007669"/>
    <property type="project" value="InterPro"/>
</dbReference>
<evidence type="ECO:0000256" key="1">
    <source>
        <dbReference type="ARBA" id="ARBA00023002"/>
    </source>
</evidence>
<dbReference type="Proteomes" id="UP000503011">
    <property type="component" value="Chromosome"/>
</dbReference>
<sequence length="410" mass="44310">MVISHEMANGVEMTDAFTTDVCIVGGCGRVGLPLGIALASRGLTVTLYDINATAVETVNSGTLPFDEEGAGPVLAEVVAAGRLRASTEPATVGSAENLVVVVGTPVDEHLNPDLGAVPRALERCAEHLRPGQLVVLRSTVYPGVTALTEKLLAGMGIGVDVAFCPERIAEGKAMTELFALPQIVSARTPQALARAEKLFRHLTDQIVPLEPEEAELAKLFTNTWRYIKFATANQFWMMANDFGLDFARIRHAITFDYPRAADLPMPGFAAGPCLFKDTMQLAAFNRNNFVLGHSAMLINEGLPLYLVSRLEDSYDLSSMTVGILGMAFKGGSDDPRESLAYKLRKILSLKARETLCTDPHVKDERFVPLDDVLAKADLLVIACPHQEYAKLETATPVVDMWGLTGQGVRV</sequence>
<dbReference type="InterPro" id="IPR008927">
    <property type="entry name" value="6-PGluconate_DH-like_C_sf"/>
</dbReference>
<dbReference type="InterPro" id="IPR017476">
    <property type="entry name" value="UDP-Glc/GDP-Man"/>
</dbReference>
<dbReference type="SUPFAM" id="SSF51735">
    <property type="entry name" value="NAD(P)-binding Rossmann-fold domains"/>
    <property type="match status" value="1"/>
</dbReference>
<name>A0A6F8YSJ5_9ACTN</name>
<dbReference type="InterPro" id="IPR036220">
    <property type="entry name" value="UDP-Glc/GDP-Man_DH_C_sf"/>
</dbReference>
<feature type="domain" description="UDP-glucose/GDP-mannose dehydrogenase C-terminal" evidence="4">
    <location>
        <begin position="322"/>
        <end position="406"/>
    </location>
</feature>
<organism evidence="5 6">
    <name type="scientific">Phytohabitans suffuscus</name>
    <dbReference type="NCBI Taxonomy" id="624315"/>
    <lineage>
        <taxon>Bacteria</taxon>
        <taxon>Bacillati</taxon>
        <taxon>Actinomycetota</taxon>
        <taxon>Actinomycetes</taxon>
        <taxon>Micromonosporales</taxon>
        <taxon>Micromonosporaceae</taxon>
    </lineage>
</organism>
<dbReference type="InterPro" id="IPR028359">
    <property type="entry name" value="UDP_ManNAc/GlcNAc_DH"/>
</dbReference>
<dbReference type="SUPFAM" id="SSF48179">
    <property type="entry name" value="6-phosphogluconate dehydrogenase C-terminal domain-like"/>
    <property type="match status" value="1"/>
</dbReference>
<dbReference type="GO" id="GO:0051287">
    <property type="term" value="F:NAD binding"/>
    <property type="evidence" value="ECO:0007669"/>
    <property type="project" value="InterPro"/>
</dbReference>
<dbReference type="NCBIfam" id="TIGR03026">
    <property type="entry name" value="NDP-sugDHase"/>
    <property type="match status" value="1"/>
</dbReference>
<evidence type="ECO:0000313" key="5">
    <source>
        <dbReference type="EMBL" id="BCB89117.1"/>
    </source>
</evidence>
<dbReference type="EMBL" id="AP022871">
    <property type="protein sequence ID" value="BCB89117.1"/>
    <property type="molecule type" value="Genomic_DNA"/>
</dbReference>
<dbReference type="Pfam" id="PF03721">
    <property type="entry name" value="UDPG_MGDP_dh_N"/>
    <property type="match status" value="1"/>
</dbReference>
<dbReference type="PANTHER" id="PTHR43491">
    <property type="entry name" value="UDP-N-ACETYL-D-MANNOSAMINE DEHYDROGENASE"/>
    <property type="match status" value="1"/>
</dbReference>
<protein>
    <recommendedName>
        <fullName evidence="4">UDP-glucose/GDP-mannose dehydrogenase C-terminal domain-containing protein</fullName>
    </recommendedName>
</protein>
<reference evidence="5 6" key="1">
    <citation type="submission" date="2020-03" db="EMBL/GenBank/DDBJ databases">
        <title>Whole genome shotgun sequence of Phytohabitans suffuscus NBRC 105367.</title>
        <authorList>
            <person name="Komaki H."/>
            <person name="Tamura T."/>
        </authorList>
    </citation>
    <scope>NUCLEOTIDE SEQUENCE [LARGE SCALE GENOMIC DNA]</scope>
    <source>
        <strain evidence="5 6">NBRC 105367</strain>
    </source>
</reference>
<evidence type="ECO:0000313" key="6">
    <source>
        <dbReference type="Proteomes" id="UP000503011"/>
    </source>
</evidence>
<dbReference type="PIRSF" id="PIRSF500136">
    <property type="entry name" value="UDP_ManNAc_DH"/>
    <property type="match status" value="1"/>
</dbReference>
<comment type="similarity">
    <text evidence="3">Belongs to the UDP-glucose/GDP-mannose dehydrogenase family.</text>
</comment>
<dbReference type="SUPFAM" id="SSF52413">
    <property type="entry name" value="UDP-glucose/GDP-mannose dehydrogenase C-terminal domain"/>
    <property type="match status" value="1"/>
</dbReference>
<dbReference type="InterPro" id="IPR036291">
    <property type="entry name" value="NAD(P)-bd_dom_sf"/>
</dbReference>
<keyword evidence="1" id="KW-0560">Oxidoreductase</keyword>
<keyword evidence="6" id="KW-1185">Reference proteome</keyword>
<dbReference type="Gene3D" id="3.40.50.720">
    <property type="entry name" value="NAD(P)-binding Rossmann-like Domain"/>
    <property type="match status" value="2"/>
</dbReference>
<evidence type="ECO:0000259" key="4">
    <source>
        <dbReference type="SMART" id="SM00984"/>
    </source>
</evidence>
<evidence type="ECO:0000256" key="2">
    <source>
        <dbReference type="ARBA" id="ARBA00023027"/>
    </source>
</evidence>
<dbReference type="KEGG" id="psuu:Psuf_064300"/>
<dbReference type="Pfam" id="PF00984">
    <property type="entry name" value="UDPG_MGDP_dh"/>
    <property type="match status" value="1"/>
</dbReference>
<dbReference type="PIRSF" id="PIRSF000124">
    <property type="entry name" value="UDPglc_GDPman_dh"/>
    <property type="match status" value="1"/>
</dbReference>
<accession>A0A6F8YSJ5</accession>
<dbReference type="Pfam" id="PF03720">
    <property type="entry name" value="UDPG_MGDP_dh_C"/>
    <property type="match status" value="1"/>
</dbReference>
<dbReference type="GO" id="GO:0016628">
    <property type="term" value="F:oxidoreductase activity, acting on the CH-CH group of donors, NAD or NADP as acceptor"/>
    <property type="evidence" value="ECO:0007669"/>
    <property type="project" value="InterPro"/>
</dbReference>